<feature type="chain" id="PRO_5043163699" description="Septum formation-related domain-containing protein" evidence="1">
    <location>
        <begin position="21"/>
        <end position="300"/>
    </location>
</feature>
<evidence type="ECO:0000313" key="4">
    <source>
        <dbReference type="Proteomes" id="UP000245683"/>
    </source>
</evidence>
<dbReference type="OrthoDB" id="3381205at2"/>
<sequence length="300" mass="32693">MRRWRSGVAVAVLVTVAVSGCGTPAGTDGDLTDDWRPVGKVEQFTPKVGDCHLIADPTSYLTSYQPVECARPHLVETIHLGTFTGPLAERPTPPPITSAAIRPAFAECDAKATAFVGGDWRGARLTIQVVPPSPAGWAGGSRWFRCDMFELDTVDGGTAIDHPNDHPTQRSGSLRDALKGSSRLAYGCLIEDEWGSFQQTTCTKGHQFEFVGVWTAPDGPYEEADRDEDNIHAHCRTLVARYAKVPADGNLRYRTGTSYRLPSEEAWQRGDRGVRCFYWSGGEKVTRSIRGGGTKALPIN</sequence>
<comment type="caution">
    <text evidence="3">The sequence shown here is derived from an EMBL/GenBank/DDBJ whole genome shotgun (WGS) entry which is preliminary data.</text>
</comment>
<dbReference type="InterPro" id="IPR026004">
    <property type="entry name" value="Septum_form"/>
</dbReference>
<dbReference type="Proteomes" id="UP000245683">
    <property type="component" value="Unassembled WGS sequence"/>
</dbReference>
<feature type="domain" description="Septum formation-related" evidence="2">
    <location>
        <begin position="49"/>
        <end position="276"/>
    </location>
</feature>
<proteinExistence type="predicted"/>
<keyword evidence="4" id="KW-1185">Reference proteome</keyword>
<evidence type="ECO:0000256" key="1">
    <source>
        <dbReference type="SAM" id="SignalP"/>
    </source>
</evidence>
<evidence type="ECO:0000259" key="2">
    <source>
        <dbReference type="Pfam" id="PF13845"/>
    </source>
</evidence>
<dbReference type="PROSITE" id="PS51257">
    <property type="entry name" value="PROKAR_LIPOPROTEIN"/>
    <property type="match status" value="1"/>
</dbReference>
<keyword evidence="1" id="KW-0732">Signal</keyword>
<feature type="signal peptide" evidence="1">
    <location>
        <begin position="1"/>
        <end position="20"/>
    </location>
</feature>
<dbReference type="RefSeq" id="WP_109944631.1">
    <property type="nucleotide sequence ID" value="NZ_QGGF01000160.1"/>
</dbReference>
<dbReference type="AlphaFoldDB" id="A0A317K5W2"/>
<dbReference type="Pfam" id="PF13845">
    <property type="entry name" value="Septum_form"/>
    <property type="match status" value="1"/>
</dbReference>
<organism evidence="3 4">
    <name type="scientific">Micromonospora globispora</name>
    <dbReference type="NCBI Taxonomy" id="1450148"/>
    <lineage>
        <taxon>Bacteria</taxon>
        <taxon>Bacillati</taxon>
        <taxon>Actinomycetota</taxon>
        <taxon>Actinomycetes</taxon>
        <taxon>Micromonosporales</taxon>
        <taxon>Micromonosporaceae</taxon>
        <taxon>Micromonospora</taxon>
    </lineage>
</organism>
<accession>A0A317K5W2</accession>
<evidence type="ECO:0000313" key="3">
    <source>
        <dbReference type="EMBL" id="PWU48627.1"/>
    </source>
</evidence>
<dbReference type="EMBL" id="QGSV01000153">
    <property type="protein sequence ID" value="PWU48627.1"/>
    <property type="molecule type" value="Genomic_DNA"/>
</dbReference>
<reference evidence="4" key="1">
    <citation type="submission" date="2018-05" db="EMBL/GenBank/DDBJ databases">
        <title>Micromonospora globispora sp. nov. and Micromonospora rugosa sp. nov., isolated from marine sediment.</title>
        <authorList>
            <person name="Carro L."/>
            <person name="Aysel V."/>
            <person name="Cetin D."/>
            <person name="Igual J.M."/>
            <person name="Klenk H.-P."/>
            <person name="Trujillo M.E."/>
            <person name="Sahin N."/>
        </authorList>
    </citation>
    <scope>NUCLEOTIDE SEQUENCE [LARGE SCALE GENOMIC DNA]</scope>
    <source>
        <strain evidence="4">S2904</strain>
    </source>
</reference>
<name>A0A317K5W2_9ACTN</name>
<protein>
    <recommendedName>
        <fullName evidence="2">Septum formation-related domain-containing protein</fullName>
    </recommendedName>
</protein>
<gene>
    <name evidence="3" type="ORF">DLJ46_11380</name>
</gene>